<dbReference type="AlphaFoldDB" id="A0A1I5X2E8"/>
<keyword evidence="1" id="KW-0732">Signal</keyword>
<sequence>MKTQSLLLVLFLTLLLQNTFAQNDSSLRTKHFNLSKKGLAIEGYDPVAYFTKHKAVKGKSEYSFQYKGITYMASSVENLALLKDSPEKYEPQYGGWCAYAMGSNGEKVEIDPETFKIVNGRLFLFYNKFFNNTLNDWNKNEKVLNTNADKNWSKTFK</sequence>
<gene>
    <name evidence="2" type="ORF">SAMN04515674_11389</name>
</gene>
<dbReference type="NCBIfam" id="NF041384">
    <property type="entry name" value="YHS_seleno_dom"/>
    <property type="match status" value="1"/>
</dbReference>
<evidence type="ECO:0008006" key="4">
    <source>
        <dbReference type="Google" id="ProtNLM"/>
    </source>
</evidence>
<reference evidence="2 3" key="1">
    <citation type="submission" date="2016-10" db="EMBL/GenBank/DDBJ databases">
        <authorList>
            <person name="de Groot N.N."/>
        </authorList>
    </citation>
    <scope>NUCLEOTIDE SEQUENCE [LARGE SCALE GENOMIC DNA]</scope>
    <source>
        <strain evidence="3">E92,LMG 26720,CCM 7988</strain>
    </source>
</reference>
<feature type="chain" id="PRO_5011573086" description="YHS domain-containing protein" evidence="1">
    <location>
        <begin position="22"/>
        <end position="157"/>
    </location>
</feature>
<name>A0A1I5X2E8_9BACT</name>
<accession>A0A1I5X2E8</accession>
<dbReference type="OrthoDB" id="344729at2"/>
<evidence type="ECO:0000313" key="3">
    <source>
        <dbReference type="Proteomes" id="UP000199306"/>
    </source>
</evidence>
<dbReference type="Proteomes" id="UP000199306">
    <property type="component" value="Unassembled WGS sequence"/>
</dbReference>
<dbReference type="RefSeq" id="WP_092018870.1">
    <property type="nucleotide sequence ID" value="NZ_FOXH01000013.1"/>
</dbReference>
<protein>
    <recommendedName>
        <fullName evidence="4">YHS domain-containing protein</fullName>
    </recommendedName>
</protein>
<evidence type="ECO:0000256" key="1">
    <source>
        <dbReference type="SAM" id="SignalP"/>
    </source>
</evidence>
<organism evidence="2 3">
    <name type="scientific">Pseudarcicella hirudinis</name>
    <dbReference type="NCBI Taxonomy" id="1079859"/>
    <lineage>
        <taxon>Bacteria</taxon>
        <taxon>Pseudomonadati</taxon>
        <taxon>Bacteroidota</taxon>
        <taxon>Cytophagia</taxon>
        <taxon>Cytophagales</taxon>
        <taxon>Flectobacillaceae</taxon>
        <taxon>Pseudarcicella</taxon>
    </lineage>
</organism>
<proteinExistence type="predicted"/>
<evidence type="ECO:0000313" key="2">
    <source>
        <dbReference type="EMBL" id="SFQ26080.1"/>
    </source>
</evidence>
<dbReference type="STRING" id="1079859.SAMN04515674_11389"/>
<keyword evidence="3" id="KW-1185">Reference proteome</keyword>
<feature type="signal peptide" evidence="1">
    <location>
        <begin position="1"/>
        <end position="21"/>
    </location>
</feature>
<dbReference type="EMBL" id="FOXH01000013">
    <property type="protein sequence ID" value="SFQ26080.1"/>
    <property type="molecule type" value="Genomic_DNA"/>
</dbReference>